<accession>A0A811SQG2</accession>
<keyword evidence="3" id="KW-1185">Reference proteome</keyword>
<dbReference type="OrthoDB" id="593744at2759"/>
<comment type="caution">
    <text evidence="2">The sequence shown here is derived from an EMBL/GenBank/DDBJ whole genome shotgun (WGS) entry which is preliminary data.</text>
</comment>
<organism evidence="2 3">
    <name type="scientific">Miscanthus lutarioriparius</name>
    <dbReference type="NCBI Taxonomy" id="422564"/>
    <lineage>
        <taxon>Eukaryota</taxon>
        <taxon>Viridiplantae</taxon>
        <taxon>Streptophyta</taxon>
        <taxon>Embryophyta</taxon>
        <taxon>Tracheophyta</taxon>
        <taxon>Spermatophyta</taxon>
        <taxon>Magnoliopsida</taxon>
        <taxon>Liliopsida</taxon>
        <taxon>Poales</taxon>
        <taxon>Poaceae</taxon>
        <taxon>PACMAD clade</taxon>
        <taxon>Panicoideae</taxon>
        <taxon>Andropogonodae</taxon>
        <taxon>Andropogoneae</taxon>
        <taxon>Saccharinae</taxon>
        <taxon>Miscanthus</taxon>
    </lineage>
</organism>
<proteinExistence type="predicted"/>
<dbReference type="AlphaFoldDB" id="A0A811SQG2"/>
<feature type="compositionally biased region" description="Acidic residues" evidence="1">
    <location>
        <begin position="198"/>
        <end position="230"/>
    </location>
</feature>
<name>A0A811SQG2_9POAL</name>
<evidence type="ECO:0000313" key="2">
    <source>
        <dbReference type="EMBL" id="CAD6342772.1"/>
    </source>
</evidence>
<feature type="compositionally biased region" description="Basic residues" evidence="1">
    <location>
        <begin position="273"/>
        <end position="284"/>
    </location>
</feature>
<dbReference type="Proteomes" id="UP000604825">
    <property type="component" value="Unassembled WGS sequence"/>
</dbReference>
<feature type="region of interest" description="Disordered" evidence="1">
    <location>
        <begin position="190"/>
        <end position="284"/>
    </location>
</feature>
<evidence type="ECO:0000313" key="3">
    <source>
        <dbReference type="Proteomes" id="UP000604825"/>
    </source>
</evidence>
<gene>
    <name evidence="2" type="ORF">NCGR_LOCUS66865</name>
</gene>
<protein>
    <submittedName>
        <fullName evidence="2">Uncharacterized protein</fullName>
    </submittedName>
</protein>
<evidence type="ECO:0000256" key="1">
    <source>
        <dbReference type="SAM" id="MobiDB-lite"/>
    </source>
</evidence>
<dbReference type="EMBL" id="CAJGYO010000600">
    <property type="protein sequence ID" value="CAD6342772.1"/>
    <property type="molecule type" value="Genomic_DNA"/>
</dbReference>
<reference evidence="2" key="1">
    <citation type="submission" date="2020-10" db="EMBL/GenBank/DDBJ databases">
        <authorList>
            <person name="Han B."/>
            <person name="Lu T."/>
            <person name="Zhao Q."/>
            <person name="Huang X."/>
            <person name="Zhao Y."/>
        </authorList>
    </citation>
    <scope>NUCLEOTIDE SEQUENCE</scope>
</reference>
<sequence length="284" mass="32909">MVGLRLRPTYADHWLGAQSTAPRKNAYIKYTDELDKLTPEMVDWEPYGLIDAKYQENHFSVVCKIDRDMINRKRKKKQNDYERLFSDYINSWNNSAANVLHNDEPHTDENFAEYLKWYRQRTRSKLKMMAADYADIINNMSDRLQEVLTISENFPRTNVEERALGTFLEEQERRLRNVVDLCKAYSSQTIGVTTRGENEDDEDEAPAEDEASPEDEAPSEDESEDNDEASAENAIASADDDIIHLRRSSRERRAPDRYLGGTPMPSQRAQGRGGRKRGHKRGRL</sequence>